<feature type="region of interest" description="Disordered" evidence="2">
    <location>
        <begin position="236"/>
        <end position="259"/>
    </location>
</feature>
<sequence length="404" mass="44159">MALQCSICLESKSTCPDWSVLVTCGHVFHSTCLLQSLEYRKCCPCCRADISNVNRDIRRLYPQLVDPGEGTPARPSDVQQYHWRAELLDKDREIQQLKVKLLAVEELSGSMDQALQKSKERVKALQSEAACARDRCIYAEKECKRLAQNVQSMKEAGRLSESRAVRIRLADSPHIVDAELEAELELLTSLDCPAPSFFKGMLDLRNRQLLKATNRLIKLERETCALRNKLATAANTGTSARPGVRVPTPATSVPSLAAPVSSTKAGEGVVCLSSDDEVEVLLHDRALCDMAAPRQEPHSVRSDGHVNLARAGPSVAMAGAGSSFVRDRHRVNMGARDDASFIVQGPDGMGGRQTILRSLHGHSKRQDGSHRAGPRNDSGSLPPKRVKQSHSGGPGGIQSYFRQP</sequence>
<dbReference type="EMBL" id="GDKF01008499">
    <property type="protein sequence ID" value="JAT70123.1"/>
    <property type="molecule type" value="Transcribed_RNA"/>
</dbReference>
<protein>
    <recommendedName>
        <fullName evidence="3">RING-type domain-containing protein</fullName>
    </recommendedName>
</protein>
<dbReference type="PANTHER" id="PTHR47344">
    <property type="entry name" value="RING ZINC FINGER PROTEIN-RELATED"/>
    <property type="match status" value="1"/>
</dbReference>
<dbReference type="PROSITE" id="PS50089">
    <property type="entry name" value="ZF_RING_2"/>
    <property type="match status" value="1"/>
</dbReference>
<organism evidence="4">
    <name type="scientific">Auxenochlorella protothecoides</name>
    <name type="common">Green microalga</name>
    <name type="synonym">Chlorella protothecoides</name>
    <dbReference type="NCBI Taxonomy" id="3075"/>
    <lineage>
        <taxon>Eukaryota</taxon>
        <taxon>Viridiplantae</taxon>
        <taxon>Chlorophyta</taxon>
        <taxon>core chlorophytes</taxon>
        <taxon>Trebouxiophyceae</taxon>
        <taxon>Chlorellales</taxon>
        <taxon>Chlorellaceae</taxon>
        <taxon>Auxenochlorella</taxon>
    </lineage>
</organism>
<name>A0A1D1ZTW0_AUXPR</name>
<dbReference type="SMART" id="SM00184">
    <property type="entry name" value="RING"/>
    <property type="match status" value="1"/>
</dbReference>
<accession>A0A1D1ZTW0</accession>
<evidence type="ECO:0000256" key="1">
    <source>
        <dbReference type="PROSITE-ProRule" id="PRU00175"/>
    </source>
</evidence>
<reference evidence="4" key="1">
    <citation type="submission" date="2015-08" db="EMBL/GenBank/DDBJ databases">
        <authorList>
            <person name="Babu N.S."/>
            <person name="Beckwith C.J."/>
            <person name="Beseler K.G."/>
            <person name="Brison A."/>
            <person name="Carone J.V."/>
            <person name="Caskin T.P."/>
            <person name="Diamond M."/>
            <person name="Durham M.E."/>
            <person name="Foxe J.M."/>
            <person name="Go M."/>
            <person name="Henderson B.A."/>
            <person name="Jones I.B."/>
            <person name="McGettigan J.A."/>
            <person name="Micheletti S.J."/>
            <person name="Nasrallah M.E."/>
            <person name="Ortiz D."/>
            <person name="Piller C.R."/>
            <person name="Privatt S.R."/>
            <person name="Schneider S.L."/>
            <person name="Sharp S."/>
            <person name="Smith T.C."/>
            <person name="Stanton J.D."/>
            <person name="Ullery H.E."/>
            <person name="Wilson R.J."/>
            <person name="Serrano M.G."/>
            <person name="Buck G."/>
            <person name="Lee V."/>
            <person name="Wang Y."/>
            <person name="Carvalho R."/>
            <person name="Voegtly L."/>
            <person name="Shi R."/>
            <person name="Duckworth R."/>
            <person name="Johnson A."/>
            <person name="Loviza R."/>
            <person name="Walstead R."/>
            <person name="Shah Z."/>
            <person name="Kiflezghi M."/>
            <person name="Wade K."/>
            <person name="Ball S.L."/>
            <person name="Bradley K.W."/>
            <person name="Asai D.J."/>
            <person name="Bowman C.A."/>
            <person name="Russell D.A."/>
            <person name="Pope W.H."/>
            <person name="Jacobs-Sera D."/>
            <person name="Hendrix R.W."/>
            <person name="Hatfull G.F."/>
        </authorList>
    </citation>
    <scope>NUCLEOTIDE SEQUENCE</scope>
</reference>
<dbReference type="GO" id="GO:0008270">
    <property type="term" value="F:zinc ion binding"/>
    <property type="evidence" value="ECO:0007669"/>
    <property type="project" value="UniProtKB-KW"/>
</dbReference>
<dbReference type="CDD" id="cd16448">
    <property type="entry name" value="RING-H2"/>
    <property type="match status" value="1"/>
</dbReference>
<evidence type="ECO:0000313" key="4">
    <source>
        <dbReference type="EMBL" id="JAT70123.1"/>
    </source>
</evidence>
<keyword evidence="1" id="KW-0863">Zinc-finger</keyword>
<dbReference type="AlphaFoldDB" id="A0A1D1ZTW0"/>
<dbReference type="InterPro" id="IPR013083">
    <property type="entry name" value="Znf_RING/FYVE/PHD"/>
</dbReference>
<dbReference type="InterPro" id="IPR001841">
    <property type="entry name" value="Znf_RING"/>
</dbReference>
<keyword evidence="1" id="KW-0862">Zinc</keyword>
<evidence type="ECO:0000259" key="3">
    <source>
        <dbReference type="PROSITE" id="PS50089"/>
    </source>
</evidence>
<feature type="compositionally biased region" description="Polar residues" evidence="2">
    <location>
        <begin position="249"/>
        <end position="259"/>
    </location>
</feature>
<feature type="region of interest" description="Disordered" evidence="2">
    <location>
        <begin position="361"/>
        <end position="404"/>
    </location>
</feature>
<evidence type="ECO:0000256" key="2">
    <source>
        <dbReference type="SAM" id="MobiDB-lite"/>
    </source>
</evidence>
<feature type="domain" description="RING-type" evidence="3">
    <location>
        <begin position="5"/>
        <end position="47"/>
    </location>
</feature>
<keyword evidence="1" id="KW-0479">Metal-binding</keyword>
<proteinExistence type="predicted"/>
<dbReference type="PANTHER" id="PTHR47344:SF1">
    <property type="entry name" value="RING ZINC FINGER PROTEIN-RELATED"/>
    <property type="match status" value="1"/>
</dbReference>
<dbReference type="SUPFAM" id="SSF57850">
    <property type="entry name" value="RING/U-box"/>
    <property type="match status" value="1"/>
</dbReference>
<dbReference type="Gene3D" id="3.30.40.10">
    <property type="entry name" value="Zinc/RING finger domain, C3HC4 (zinc finger)"/>
    <property type="match status" value="1"/>
</dbReference>
<gene>
    <name evidence="4" type="ORF">g.72299</name>
</gene>
<dbReference type="Pfam" id="PF13639">
    <property type="entry name" value="zf-RING_2"/>
    <property type="match status" value="1"/>
</dbReference>